<comment type="caution">
    <text evidence="2">The sequence shown here is derived from an EMBL/GenBank/DDBJ whole genome shotgun (WGS) entry which is preliminary data.</text>
</comment>
<evidence type="ECO:0000256" key="1">
    <source>
        <dbReference type="SAM" id="MobiDB-lite"/>
    </source>
</evidence>
<dbReference type="Proteomes" id="UP000265566">
    <property type="component" value="Chromosome 2"/>
</dbReference>
<organism evidence="2">
    <name type="scientific">Medicago truncatula</name>
    <name type="common">Barrel medic</name>
    <name type="synonym">Medicago tribuloides</name>
    <dbReference type="NCBI Taxonomy" id="3880"/>
    <lineage>
        <taxon>Eukaryota</taxon>
        <taxon>Viridiplantae</taxon>
        <taxon>Streptophyta</taxon>
        <taxon>Embryophyta</taxon>
        <taxon>Tracheophyta</taxon>
        <taxon>Spermatophyta</taxon>
        <taxon>Magnoliopsida</taxon>
        <taxon>eudicotyledons</taxon>
        <taxon>Gunneridae</taxon>
        <taxon>Pentapetalae</taxon>
        <taxon>rosids</taxon>
        <taxon>fabids</taxon>
        <taxon>Fabales</taxon>
        <taxon>Fabaceae</taxon>
        <taxon>Papilionoideae</taxon>
        <taxon>50 kb inversion clade</taxon>
        <taxon>NPAAA clade</taxon>
        <taxon>Hologalegina</taxon>
        <taxon>IRL clade</taxon>
        <taxon>Trifolieae</taxon>
        <taxon>Medicago</taxon>
    </lineage>
</organism>
<sequence length="45" mass="5237">MVMRPHHLIHIHNKLCPTQSTRQHQGPTFSGLQQQPTVIKKLQQI</sequence>
<reference evidence="2" key="1">
    <citation type="journal article" date="2018" name="Nat. Plants">
        <title>Whole-genome landscape of Medicago truncatula symbiotic genes.</title>
        <authorList>
            <person name="Pecrix Y."/>
            <person name="Gamas P."/>
            <person name="Carrere S."/>
        </authorList>
    </citation>
    <scope>NUCLEOTIDE SEQUENCE</scope>
    <source>
        <tissue evidence="2">Leaves</tissue>
    </source>
</reference>
<feature type="compositionally biased region" description="Polar residues" evidence="1">
    <location>
        <begin position="16"/>
        <end position="36"/>
    </location>
</feature>
<gene>
    <name evidence="2" type="ORF">MtrunA17_Chr2g0317771</name>
</gene>
<dbReference type="AlphaFoldDB" id="A0A396JA16"/>
<dbReference type="Gramene" id="rna11285">
    <property type="protein sequence ID" value="RHN75126.1"/>
    <property type="gene ID" value="gene11285"/>
</dbReference>
<evidence type="ECO:0000313" key="2">
    <source>
        <dbReference type="EMBL" id="RHN75126.1"/>
    </source>
</evidence>
<accession>A0A396JA16</accession>
<dbReference type="EMBL" id="PSQE01000002">
    <property type="protein sequence ID" value="RHN75126.1"/>
    <property type="molecule type" value="Genomic_DNA"/>
</dbReference>
<protein>
    <submittedName>
        <fullName evidence="2">Uncharacterized protein</fullName>
    </submittedName>
</protein>
<proteinExistence type="predicted"/>
<feature type="region of interest" description="Disordered" evidence="1">
    <location>
        <begin position="15"/>
        <end position="36"/>
    </location>
</feature>
<name>A0A396JA16_MEDTR</name>